<dbReference type="InterPro" id="IPR016166">
    <property type="entry name" value="FAD-bd_PCMH"/>
</dbReference>
<dbReference type="Gene3D" id="3.30.465.10">
    <property type="match status" value="1"/>
</dbReference>
<name>A0AAU7XBY0_9HYPH</name>
<dbReference type="EC" id="1.1.2.4" evidence="7"/>
<keyword evidence="3" id="KW-0285">Flavoprotein</keyword>
<dbReference type="Pfam" id="PF01565">
    <property type="entry name" value="FAD_binding_4"/>
    <property type="match status" value="1"/>
</dbReference>
<comment type="similarity">
    <text evidence="2">Belongs to the FAD-binding oxidoreductase/transferase type 4 family.</text>
</comment>
<sequence>MTMTAPPMLRNDAGIATAVAVLKQRFGEQISTGEAIRTQHGHTLTWIPNQIPDAVVFARSEAEVQDAVKIAAAHRCPVIPFGTGTSLEGHLNAPAGGVSIDVSQMNRVLRVNAEDLDCVIEPGVTRKALNETLRDTGLFFPIDPGADASLGGMAATRASGTNAVRYGTMREAVMALRAVTADGSVVTTSRRAKKSAAGYDLTRLFVGSEGTLGIFTELTLRLFGIPEVIGAGVCTFPTVKAAADAVILTIQSGIPVARIELLDTLQVKMVNAYSKLTLPESPLLLVEFHGTAAGVAEQSTLFGEIAADCGGGPYQATTEPEQRSKLWQARHDVYWSVVNAAPGKRAVATDVCVPISRLAECIDATAADVAETGILAPIVGHVGDGNFHVQPLVDPNDPAEIAKVEAFIERLVYRALAMEGTCTGEHGVGQGKMAYLEAEHGPEALELMRRIKKAFDPDDILNPGKIVI</sequence>
<dbReference type="GO" id="GO:1903457">
    <property type="term" value="P:lactate catabolic process"/>
    <property type="evidence" value="ECO:0007669"/>
    <property type="project" value="TreeGrafter"/>
</dbReference>
<evidence type="ECO:0000259" key="8">
    <source>
        <dbReference type="PROSITE" id="PS51387"/>
    </source>
</evidence>
<proteinExistence type="inferred from homology"/>
<dbReference type="KEGG" id="mflg:ABS361_02920"/>
<dbReference type="FunFam" id="1.10.45.10:FF:000001">
    <property type="entry name" value="D-lactate dehydrogenase mitochondrial"/>
    <property type="match status" value="1"/>
</dbReference>
<gene>
    <name evidence="9" type="ORF">ABS361_02920</name>
</gene>
<keyword evidence="4" id="KW-0274">FAD</keyword>
<dbReference type="InterPro" id="IPR016171">
    <property type="entry name" value="Vanillyl_alc_oxidase_C-sub2"/>
</dbReference>
<feature type="domain" description="FAD-binding PCMH-type" evidence="8">
    <location>
        <begin position="48"/>
        <end position="225"/>
    </location>
</feature>
<keyword evidence="5" id="KW-0809">Transit peptide</keyword>
<dbReference type="InterPro" id="IPR036318">
    <property type="entry name" value="FAD-bd_PCMH-like_sf"/>
</dbReference>
<dbReference type="FunFam" id="3.30.465.10:FF:000016">
    <property type="entry name" value="probable D-lactate dehydrogenase, mitochondrial"/>
    <property type="match status" value="1"/>
</dbReference>
<dbReference type="PANTHER" id="PTHR11748:SF111">
    <property type="entry name" value="D-LACTATE DEHYDROGENASE, MITOCHONDRIAL-RELATED"/>
    <property type="match status" value="1"/>
</dbReference>
<dbReference type="SUPFAM" id="SSF56176">
    <property type="entry name" value="FAD-binding/transporter-associated domain-like"/>
    <property type="match status" value="1"/>
</dbReference>
<evidence type="ECO:0000256" key="5">
    <source>
        <dbReference type="ARBA" id="ARBA00022946"/>
    </source>
</evidence>
<protein>
    <recommendedName>
        <fullName evidence="7">D-lactate dehydrogenase (cytochrome)</fullName>
        <ecNumber evidence="7">1.1.2.4</ecNumber>
    </recommendedName>
</protein>
<dbReference type="AlphaFoldDB" id="A0AAU7XBY0"/>
<evidence type="ECO:0000256" key="6">
    <source>
        <dbReference type="ARBA" id="ARBA00023002"/>
    </source>
</evidence>
<dbReference type="PANTHER" id="PTHR11748">
    <property type="entry name" value="D-LACTATE DEHYDROGENASE"/>
    <property type="match status" value="1"/>
</dbReference>
<dbReference type="InterPro" id="IPR004113">
    <property type="entry name" value="FAD-bd_oxidored_4_C"/>
</dbReference>
<reference evidence="9" key="1">
    <citation type="submission" date="2024-06" db="EMBL/GenBank/DDBJ databases">
        <title>Methylostella associata gen. nov., sp. nov., a novel Ancalomicrobiaceae-affiliated facultatively methylotrophic bacteria that feed on methanotrophs of the genus Methylococcus.</title>
        <authorList>
            <person name="Saltykova V."/>
            <person name="Danilova O.V."/>
            <person name="Oshkin I.Y."/>
            <person name="Belova S.E."/>
            <person name="Pimenov N.V."/>
            <person name="Dedysh S.N."/>
        </authorList>
    </citation>
    <scope>NUCLEOTIDE SEQUENCE</scope>
    <source>
        <strain evidence="9">S20</strain>
    </source>
</reference>
<comment type="cofactor">
    <cofactor evidence="1">
        <name>FAD</name>
        <dbReference type="ChEBI" id="CHEBI:57692"/>
    </cofactor>
</comment>
<dbReference type="GO" id="GO:0008720">
    <property type="term" value="F:D-lactate dehydrogenase (NAD+) activity"/>
    <property type="evidence" value="ECO:0007669"/>
    <property type="project" value="TreeGrafter"/>
</dbReference>
<dbReference type="Pfam" id="PF02913">
    <property type="entry name" value="FAD-oxidase_C"/>
    <property type="match status" value="1"/>
</dbReference>
<evidence type="ECO:0000313" key="9">
    <source>
        <dbReference type="EMBL" id="XBY45258.1"/>
    </source>
</evidence>
<dbReference type="EMBL" id="CP158568">
    <property type="protein sequence ID" value="XBY45258.1"/>
    <property type="molecule type" value="Genomic_DNA"/>
</dbReference>
<evidence type="ECO:0000256" key="4">
    <source>
        <dbReference type="ARBA" id="ARBA00022827"/>
    </source>
</evidence>
<dbReference type="Gene3D" id="3.30.70.2740">
    <property type="match status" value="1"/>
</dbReference>
<accession>A0AAU7XBY0</accession>
<evidence type="ECO:0000256" key="3">
    <source>
        <dbReference type="ARBA" id="ARBA00022630"/>
    </source>
</evidence>
<dbReference type="GO" id="GO:0071949">
    <property type="term" value="F:FAD binding"/>
    <property type="evidence" value="ECO:0007669"/>
    <property type="project" value="InterPro"/>
</dbReference>
<evidence type="ECO:0000256" key="2">
    <source>
        <dbReference type="ARBA" id="ARBA00008000"/>
    </source>
</evidence>
<evidence type="ECO:0000256" key="7">
    <source>
        <dbReference type="ARBA" id="ARBA00038897"/>
    </source>
</evidence>
<dbReference type="InterPro" id="IPR016164">
    <property type="entry name" value="FAD-linked_Oxase-like_C"/>
</dbReference>
<dbReference type="GO" id="GO:0004458">
    <property type="term" value="F:D-lactate dehydrogenase (cytochrome) activity"/>
    <property type="evidence" value="ECO:0007669"/>
    <property type="project" value="UniProtKB-EC"/>
</dbReference>
<dbReference type="PROSITE" id="PS51387">
    <property type="entry name" value="FAD_PCMH"/>
    <property type="match status" value="1"/>
</dbReference>
<organism evidence="9">
    <name type="scientific">Methyloraptor flagellatus</name>
    <dbReference type="NCBI Taxonomy" id="3162530"/>
    <lineage>
        <taxon>Bacteria</taxon>
        <taxon>Pseudomonadati</taxon>
        <taxon>Pseudomonadota</taxon>
        <taxon>Alphaproteobacteria</taxon>
        <taxon>Hyphomicrobiales</taxon>
        <taxon>Ancalomicrobiaceae</taxon>
        <taxon>Methyloraptor</taxon>
    </lineage>
</organism>
<dbReference type="FunFam" id="3.30.70.2740:FF:000001">
    <property type="entry name" value="D-lactate dehydrogenase mitochondrial"/>
    <property type="match status" value="1"/>
</dbReference>
<keyword evidence="6" id="KW-0560">Oxidoreductase</keyword>
<dbReference type="InterPro" id="IPR006094">
    <property type="entry name" value="Oxid_FAD_bind_N"/>
</dbReference>
<dbReference type="RefSeq" id="WP_407050348.1">
    <property type="nucleotide sequence ID" value="NZ_CP158568.1"/>
</dbReference>
<dbReference type="Gene3D" id="1.10.45.10">
    <property type="entry name" value="Vanillyl-alcohol Oxidase, Chain A, domain 4"/>
    <property type="match status" value="1"/>
</dbReference>
<dbReference type="SUPFAM" id="SSF55103">
    <property type="entry name" value="FAD-linked oxidases, C-terminal domain"/>
    <property type="match status" value="1"/>
</dbReference>
<evidence type="ECO:0000256" key="1">
    <source>
        <dbReference type="ARBA" id="ARBA00001974"/>
    </source>
</evidence>
<dbReference type="InterPro" id="IPR016169">
    <property type="entry name" value="FAD-bd_PCMH_sub2"/>
</dbReference>